<keyword evidence="2" id="KW-0540">Nuclease</keyword>
<protein>
    <submittedName>
        <fullName evidence="2">Putative HNH homing endonuclease</fullName>
    </submittedName>
</protein>
<dbReference type="InterPro" id="IPR003615">
    <property type="entry name" value="HNH_nuc"/>
</dbReference>
<name>A0A2H4J2Q3_9CAUD</name>
<dbReference type="GO" id="GO:0004519">
    <property type="term" value="F:endonuclease activity"/>
    <property type="evidence" value="ECO:0007669"/>
    <property type="project" value="UniProtKB-KW"/>
</dbReference>
<dbReference type="InterPro" id="IPR044925">
    <property type="entry name" value="His-Me_finger_sf"/>
</dbReference>
<dbReference type="SUPFAM" id="SSF54060">
    <property type="entry name" value="His-Me finger endonucleases"/>
    <property type="match status" value="1"/>
</dbReference>
<keyword evidence="2" id="KW-0378">Hydrolase</keyword>
<dbReference type="EMBL" id="MF417889">
    <property type="protein sequence ID" value="ASN69394.1"/>
    <property type="molecule type" value="Genomic_DNA"/>
</dbReference>
<evidence type="ECO:0000259" key="1">
    <source>
        <dbReference type="SMART" id="SM00507"/>
    </source>
</evidence>
<dbReference type="Pfam" id="PF13392">
    <property type="entry name" value="HNH_3"/>
    <property type="match status" value="1"/>
</dbReference>
<feature type="domain" description="HNH nuclease" evidence="1">
    <location>
        <begin position="45"/>
        <end position="93"/>
    </location>
</feature>
<sequence length="154" mass="18453">MVEVWKDVGETNYQVSSKGNVRNKHTNRILAQWIHDGRYKRVSFNGKGHRVHRLVALYFIDNPLNKEEVNHIDGNKFNNNVENLEWVTGEENNNHALKENINFRPLSKEKVINIYNYYRSNKNIKEVCNRFNISRSTLYQIRTKRTYKDYLEHV</sequence>
<proteinExistence type="predicted"/>
<dbReference type="GO" id="GO:0016788">
    <property type="term" value="F:hydrolase activity, acting on ester bonds"/>
    <property type="evidence" value="ECO:0007669"/>
    <property type="project" value="InterPro"/>
</dbReference>
<accession>A0A2H4J2Q3</accession>
<dbReference type="Gene3D" id="3.90.75.20">
    <property type="match status" value="1"/>
</dbReference>
<organism evidence="2">
    <name type="scientific">uncultured Caudovirales phage</name>
    <dbReference type="NCBI Taxonomy" id="2100421"/>
    <lineage>
        <taxon>Viruses</taxon>
        <taxon>Duplodnaviria</taxon>
        <taxon>Heunggongvirae</taxon>
        <taxon>Uroviricota</taxon>
        <taxon>Caudoviricetes</taxon>
        <taxon>Peduoviridae</taxon>
        <taxon>Maltschvirus</taxon>
        <taxon>Maltschvirus maltsch</taxon>
    </lineage>
</organism>
<reference evidence="2" key="1">
    <citation type="submission" date="2017-06" db="EMBL/GenBank/DDBJ databases">
        <title>Novel phages from South African skin metaviromes.</title>
        <authorList>
            <person name="van Zyl L.J."/>
            <person name="Abrahams Y."/>
            <person name="Stander E.A."/>
            <person name="Kirby B.M."/>
            <person name="Clavaud C."/>
            <person name="Farcet C."/>
            <person name="Breton L."/>
            <person name="Trindade M.I."/>
        </authorList>
    </citation>
    <scope>NUCLEOTIDE SEQUENCE</scope>
</reference>
<dbReference type="SMART" id="SM00507">
    <property type="entry name" value="HNHc"/>
    <property type="match status" value="1"/>
</dbReference>
<dbReference type="InterPro" id="IPR010902">
    <property type="entry name" value="NUMOD4"/>
</dbReference>
<evidence type="ECO:0000313" key="2">
    <source>
        <dbReference type="EMBL" id="ASN69394.1"/>
    </source>
</evidence>
<keyword evidence="2" id="KW-0255">Endonuclease</keyword>
<gene>
    <name evidence="2" type="ORF">10S14_72</name>
</gene>
<dbReference type="Pfam" id="PF07463">
    <property type="entry name" value="NUMOD4"/>
    <property type="match status" value="1"/>
</dbReference>